<reference evidence="1" key="2">
    <citation type="submission" date="2014-03" db="EMBL/GenBank/DDBJ databases">
        <authorList>
            <person name="Genoscope - CEA"/>
        </authorList>
    </citation>
    <scope>NUCLEOTIDE SEQUENCE</scope>
</reference>
<proteinExistence type="predicted"/>
<evidence type="ECO:0008006" key="3">
    <source>
        <dbReference type="Google" id="ProtNLM"/>
    </source>
</evidence>
<dbReference type="AlphaFoldDB" id="A0A060X5T5"/>
<accession>A0A060X5T5</accession>
<dbReference type="EMBL" id="FR904849">
    <property type="protein sequence ID" value="CDQ72689.1"/>
    <property type="molecule type" value="Genomic_DNA"/>
</dbReference>
<dbReference type="PaxDb" id="8022-A0A060X5T5"/>
<dbReference type="Proteomes" id="UP000193380">
    <property type="component" value="Unassembled WGS sequence"/>
</dbReference>
<organism evidence="1 2">
    <name type="scientific">Oncorhynchus mykiss</name>
    <name type="common">Rainbow trout</name>
    <name type="synonym">Salmo gairdneri</name>
    <dbReference type="NCBI Taxonomy" id="8022"/>
    <lineage>
        <taxon>Eukaryota</taxon>
        <taxon>Metazoa</taxon>
        <taxon>Chordata</taxon>
        <taxon>Craniata</taxon>
        <taxon>Vertebrata</taxon>
        <taxon>Euteleostomi</taxon>
        <taxon>Actinopterygii</taxon>
        <taxon>Neopterygii</taxon>
        <taxon>Teleostei</taxon>
        <taxon>Protacanthopterygii</taxon>
        <taxon>Salmoniformes</taxon>
        <taxon>Salmonidae</taxon>
        <taxon>Salmoninae</taxon>
        <taxon>Oncorhynchus</taxon>
    </lineage>
</organism>
<evidence type="ECO:0000313" key="2">
    <source>
        <dbReference type="Proteomes" id="UP000193380"/>
    </source>
</evidence>
<gene>
    <name evidence="1" type="ORF">GSONMT00045316001</name>
</gene>
<sequence>MVSLDAEKAFNRVEWQFLLAVLEKVNLGDSILTHQRQFTQMVNYQKDLLLVGTVVKAVLYLLLCSRLS</sequence>
<name>A0A060X5T5_ONCMY</name>
<reference evidence="1" key="1">
    <citation type="journal article" date="2014" name="Nat. Commun.">
        <title>The rainbow trout genome provides novel insights into evolution after whole-genome duplication in vertebrates.</title>
        <authorList>
            <person name="Berthelot C."/>
            <person name="Brunet F."/>
            <person name="Chalopin D."/>
            <person name="Juanchich A."/>
            <person name="Bernard M."/>
            <person name="Noel B."/>
            <person name="Bento P."/>
            <person name="Da Silva C."/>
            <person name="Labadie K."/>
            <person name="Alberti A."/>
            <person name="Aury J.M."/>
            <person name="Louis A."/>
            <person name="Dehais P."/>
            <person name="Bardou P."/>
            <person name="Montfort J."/>
            <person name="Klopp C."/>
            <person name="Cabau C."/>
            <person name="Gaspin C."/>
            <person name="Thorgaard G.H."/>
            <person name="Boussaha M."/>
            <person name="Quillet E."/>
            <person name="Guyomard R."/>
            <person name="Galiana D."/>
            <person name="Bobe J."/>
            <person name="Volff J.N."/>
            <person name="Genet C."/>
            <person name="Wincker P."/>
            <person name="Jaillon O."/>
            <person name="Roest Crollius H."/>
            <person name="Guiguen Y."/>
        </authorList>
    </citation>
    <scope>NUCLEOTIDE SEQUENCE [LARGE SCALE GENOMIC DNA]</scope>
</reference>
<evidence type="ECO:0000313" key="1">
    <source>
        <dbReference type="EMBL" id="CDQ72689.1"/>
    </source>
</evidence>
<protein>
    <recommendedName>
        <fullName evidence="3">Reverse transcriptase domain-containing protein</fullName>
    </recommendedName>
</protein>